<dbReference type="InterPro" id="IPR003347">
    <property type="entry name" value="JmjC_dom"/>
</dbReference>
<protein>
    <recommendedName>
        <fullName evidence="1">JmjC domain-containing protein</fullName>
    </recommendedName>
</protein>
<dbReference type="Gene3D" id="2.60.120.650">
    <property type="entry name" value="Cupin"/>
    <property type="match status" value="1"/>
</dbReference>
<sequence length="432" mass="50144">MSENINYLNVLRRNVLSYDEFYADYLLPNVPVIFNRSLVSSWPAFDLWVKSCKDSNSSHIHWDYFQDTYGALEVTVADCANVDSFGNQDRRTMLLREVISMWKDAEGQSLYIKDWHLAKQLEKTGSPSVPFYSTPDFFRDDWMNSYYTSHTDDDFRFVYMGAKGTFTPLHRDVYTSYSWSTNVYGRKRWWFFPPEQTPYLFMKYRNVNLYDVRNVDLKDFPDFHRATPIIIEQEAGETIFVPSGWYHQVENLTHCISINHNWCNSVNLRSLYTSMCAEVIQVEAALEDVREILSKGQSDDEWKLEWTRIVQDVVNRDAGWNWLTFWKMVSHALHAVVSPGSSSPQGVSSRHNVFPPAPANLRPPTAFILEQIRACYDDFMTRDRRECEGEVQEVVSTIGSLLVNPGYQPLKGFAMTRCENGDTKSSCPGSHQ</sequence>
<dbReference type="InterPro" id="IPR050910">
    <property type="entry name" value="JMJD6_ArgDemeth/LysHydrox"/>
</dbReference>
<evidence type="ECO:0000313" key="2">
    <source>
        <dbReference type="EMBL" id="CAL1710531.1"/>
    </source>
</evidence>
<dbReference type="Proteomes" id="UP001497453">
    <property type="component" value="Chromosome 6"/>
</dbReference>
<reference evidence="3" key="1">
    <citation type="submission" date="2024-04" db="EMBL/GenBank/DDBJ databases">
        <authorList>
            <person name="Shaw F."/>
            <person name="Minotto A."/>
        </authorList>
    </citation>
    <scope>NUCLEOTIDE SEQUENCE [LARGE SCALE GENOMIC DNA]</scope>
</reference>
<accession>A0ABP1DRV6</accession>
<dbReference type="PANTHER" id="PTHR12480">
    <property type="entry name" value="ARGININE DEMETHYLASE AND LYSYL-HYDROXYLASE JMJD"/>
    <property type="match status" value="1"/>
</dbReference>
<evidence type="ECO:0000259" key="1">
    <source>
        <dbReference type="PROSITE" id="PS51184"/>
    </source>
</evidence>
<dbReference type="SUPFAM" id="SSF51197">
    <property type="entry name" value="Clavaminate synthase-like"/>
    <property type="match status" value="1"/>
</dbReference>
<dbReference type="PANTHER" id="PTHR12480:SF6">
    <property type="entry name" value="2-OXOGLUTARATE AND IRON-DEPENDENT OXYGENASE JMJD4"/>
    <property type="match status" value="1"/>
</dbReference>
<dbReference type="Pfam" id="PF13621">
    <property type="entry name" value="Cupin_8"/>
    <property type="match status" value="1"/>
</dbReference>
<evidence type="ECO:0000313" key="3">
    <source>
        <dbReference type="Proteomes" id="UP001497453"/>
    </source>
</evidence>
<dbReference type="PROSITE" id="PS51184">
    <property type="entry name" value="JMJC"/>
    <property type="match status" value="1"/>
</dbReference>
<keyword evidence="3" id="KW-1185">Reference proteome</keyword>
<dbReference type="EMBL" id="OZ037949">
    <property type="protein sequence ID" value="CAL1710531.1"/>
    <property type="molecule type" value="Genomic_DNA"/>
</dbReference>
<name>A0ABP1DRV6_9APHY</name>
<organism evidence="2 3">
    <name type="scientific">Somion occarium</name>
    <dbReference type="NCBI Taxonomy" id="3059160"/>
    <lineage>
        <taxon>Eukaryota</taxon>
        <taxon>Fungi</taxon>
        <taxon>Dikarya</taxon>
        <taxon>Basidiomycota</taxon>
        <taxon>Agaricomycotina</taxon>
        <taxon>Agaricomycetes</taxon>
        <taxon>Polyporales</taxon>
        <taxon>Cerrenaceae</taxon>
        <taxon>Somion</taxon>
    </lineage>
</organism>
<dbReference type="SMART" id="SM00558">
    <property type="entry name" value="JmjC"/>
    <property type="match status" value="1"/>
</dbReference>
<dbReference type="InterPro" id="IPR041667">
    <property type="entry name" value="Cupin_8"/>
</dbReference>
<gene>
    <name evidence="2" type="ORF">GFSPODELE1_LOCUS7870</name>
</gene>
<proteinExistence type="predicted"/>
<feature type="domain" description="JmjC" evidence="1">
    <location>
        <begin position="123"/>
        <end position="279"/>
    </location>
</feature>